<keyword evidence="1" id="KW-1133">Transmembrane helix</keyword>
<reference evidence="2 3" key="1">
    <citation type="journal article" date="2015" name="BMC Genomics">
        <title>Transcriptome analysis of thermophilic methylotrophic Bacillus methanolicus MGA3 using RNA-sequencing provides detailed insights into its previously uncharted transcriptional landscape.</title>
        <authorList>
            <person name="Irla M."/>
            <person name="Neshat A."/>
            <person name="Brautaset T."/>
            <person name="Ruckert C."/>
            <person name="Kalinowski J."/>
            <person name="Wendisch V.F."/>
        </authorList>
    </citation>
    <scope>NUCLEOTIDE SEQUENCE [LARGE SCALE GENOMIC DNA]</scope>
    <source>
        <strain evidence="3">MGA3 / ATCC 53907</strain>
    </source>
</reference>
<sequence>MYKYFFIGLVLTIINLFLGVNFHNWNLLFNITALAVLIPFMISGILIGAFVSGDRMRGNFYSETKEDRESNRKWASKFF</sequence>
<gene>
    <name evidence="2" type="ORF">BMMGA3_04830</name>
</gene>
<dbReference type="InterPro" id="IPR035167">
    <property type="entry name" value="DUF5316"/>
</dbReference>
<evidence type="ECO:0000313" key="3">
    <source>
        <dbReference type="Proteomes" id="UP000027602"/>
    </source>
</evidence>
<accession>I3E7W1</accession>
<dbReference type="RefSeq" id="WP_004433692.1">
    <property type="nucleotide sequence ID" value="NZ_ADWW01000002.1"/>
</dbReference>
<evidence type="ECO:0000313" key="2">
    <source>
        <dbReference type="EMBL" id="AIE59398.1"/>
    </source>
</evidence>
<keyword evidence="3" id="KW-1185">Reference proteome</keyword>
<dbReference type="Pfam" id="PF17247">
    <property type="entry name" value="DUF5316"/>
    <property type="match status" value="1"/>
</dbReference>
<name>I3E7W1_BACMM</name>
<dbReference type="EMBL" id="CP007739">
    <property type="protein sequence ID" value="AIE59398.1"/>
    <property type="molecule type" value="Genomic_DNA"/>
</dbReference>
<dbReference type="STRING" id="796606.BMMGA3_04830"/>
<feature type="transmembrane region" description="Helical" evidence="1">
    <location>
        <begin position="28"/>
        <end position="51"/>
    </location>
</feature>
<dbReference type="Proteomes" id="UP000027602">
    <property type="component" value="Chromosome"/>
</dbReference>
<proteinExistence type="predicted"/>
<protein>
    <submittedName>
        <fullName evidence="2">Uncharacterized protein</fullName>
    </submittedName>
</protein>
<keyword evidence="1" id="KW-0472">Membrane</keyword>
<evidence type="ECO:0000256" key="1">
    <source>
        <dbReference type="SAM" id="Phobius"/>
    </source>
</evidence>
<organism evidence="2 3">
    <name type="scientific">Bacillus methanolicus (strain MGA3 / ATCC 53907)</name>
    <dbReference type="NCBI Taxonomy" id="796606"/>
    <lineage>
        <taxon>Bacteria</taxon>
        <taxon>Bacillati</taxon>
        <taxon>Bacillota</taxon>
        <taxon>Bacilli</taxon>
        <taxon>Bacillales</taxon>
        <taxon>Bacillaceae</taxon>
        <taxon>Bacillus</taxon>
    </lineage>
</organism>
<keyword evidence="1" id="KW-0812">Transmembrane</keyword>
<feature type="transmembrane region" description="Helical" evidence="1">
    <location>
        <begin position="5"/>
        <end position="22"/>
    </location>
</feature>
<dbReference type="KEGG" id="bmet:BMMGA3_04830"/>
<dbReference type="AlphaFoldDB" id="I3E7W1"/>
<dbReference type="HOGENOM" id="CLU_163805_2_1_9"/>